<dbReference type="Pfam" id="PF00440">
    <property type="entry name" value="TetR_N"/>
    <property type="match status" value="1"/>
</dbReference>
<organism evidence="4 5">
    <name type="scientific">Claveliimonas bilis</name>
    <dbReference type="NCBI Taxonomy" id="3028070"/>
    <lineage>
        <taxon>Bacteria</taxon>
        <taxon>Bacillati</taxon>
        <taxon>Bacillota</taxon>
        <taxon>Clostridia</taxon>
        <taxon>Lachnospirales</taxon>
        <taxon>Lachnospiraceae</taxon>
        <taxon>Claveliimonas</taxon>
    </lineage>
</organism>
<dbReference type="InterPro" id="IPR001647">
    <property type="entry name" value="HTH_TetR"/>
</dbReference>
<evidence type="ECO:0000259" key="3">
    <source>
        <dbReference type="PROSITE" id="PS50977"/>
    </source>
</evidence>
<dbReference type="InterPro" id="IPR036271">
    <property type="entry name" value="Tet_transcr_reg_TetR-rel_C_sf"/>
</dbReference>
<keyword evidence="1 2" id="KW-0238">DNA-binding</keyword>
<dbReference type="PRINTS" id="PR00455">
    <property type="entry name" value="HTHTETR"/>
</dbReference>
<dbReference type="InterPro" id="IPR009057">
    <property type="entry name" value="Homeodomain-like_sf"/>
</dbReference>
<proteinExistence type="predicted"/>
<dbReference type="InterPro" id="IPR023772">
    <property type="entry name" value="DNA-bd_HTH_TetR-type_CS"/>
</dbReference>
<dbReference type="PROSITE" id="PS01081">
    <property type="entry name" value="HTH_TETR_1"/>
    <property type="match status" value="1"/>
</dbReference>
<dbReference type="Gene3D" id="1.10.357.10">
    <property type="entry name" value="Tetracycline Repressor, domain 2"/>
    <property type="match status" value="1"/>
</dbReference>
<sequence>MVKTEELSKQQLKSKETKDRIFQAAKTILRKKGYEGLSIKNICEEAGVSNGSFYHHFKTKDDLLSYYIEEQPSIDPDCLELPANAEEAKTAIIHVYLNYAHYCRELGLDFVSNYYTPKNQSLNPDIRTERPYPIVTVQHYLQRAIDAGILHLKHPLEEVTTDIRIIVIGNVFEWCLKNGDADFEGNIRRLLTTYLDGLM</sequence>
<feature type="DNA-binding region" description="H-T-H motif" evidence="2">
    <location>
        <begin position="38"/>
        <end position="57"/>
    </location>
</feature>
<evidence type="ECO:0000256" key="1">
    <source>
        <dbReference type="ARBA" id="ARBA00023125"/>
    </source>
</evidence>
<dbReference type="PANTHER" id="PTHR43479:SF11">
    <property type="entry name" value="ACREF_ENVCD OPERON REPRESSOR-RELATED"/>
    <property type="match status" value="1"/>
</dbReference>
<dbReference type="SUPFAM" id="SSF46689">
    <property type="entry name" value="Homeodomain-like"/>
    <property type="match status" value="1"/>
</dbReference>
<dbReference type="SUPFAM" id="SSF48498">
    <property type="entry name" value="Tetracyclin repressor-like, C-terminal domain"/>
    <property type="match status" value="1"/>
</dbReference>
<dbReference type="RefSeq" id="WP_230106960.1">
    <property type="nucleotide sequence ID" value="NZ_AP024845.1"/>
</dbReference>
<keyword evidence="5" id="KW-1185">Reference proteome</keyword>
<evidence type="ECO:0000313" key="5">
    <source>
        <dbReference type="Proteomes" id="UP001305815"/>
    </source>
</evidence>
<dbReference type="InterPro" id="IPR050624">
    <property type="entry name" value="HTH-type_Tx_Regulator"/>
</dbReference>
<reference evidence="5" key="1">
    <citation type="journal article" date="2023" name="Int. J. Syst. Evol. Microbiol.">
        <title>Claveliimonas bilis gen. nov., sp. nov., deoxycholic acid-producing bacteria isolated from human faeces, and reclassification of Sellimonas monacensis Zenner et al. 2021 as Claveliimonas monacensis comb. nov.</title>
        <authorList>
            <person name="Hisatomi A."/>
            <person name="Kastawa N.W.E.P.G."/>
            <person name="Song I."/>
            <person name="Ohkuma M."/>
            <person name="Fukiya S."/>
            <person name="Sakamoto M."/>
        </authorList>
    </citation>
    <scope>NUCLEOTIDE SEQUENCE [LARGE SCALE GENOMIC DNA]</scope>
    <source>
        <strain evidence="5">12BBH14</strain>
    </source>
</reference>
<protein>
    <recommendedName>
        <fullName evidence="3">HTH tetR-type domain-containing protein</fullName>
    </recommendedName>
</protein>
<accession>A0ABN6YUM8</accession>
<dbReference type="EMBL" id="AP027742">
    <property type="protein sequence ID" value="BDZ76635.1"/>
    <property type="molecule type" value="Genomic_DNA"/>
</dbReference>
<dbReference type="PANTHER" id="PTHR43479">
    <property type="entry name" value="ACREF/ENVCD OPERON REPRESSOR-RELATED"/>
    <property type="match status" value="1"/>
</dbReference>
<name>A0ABN6YUM8_9FIRM</name>
<feature type="domain" description="HTH tetR-type" evidence="3">
    <location>
        <begin position="15"/>
        <end position="75"/>
    </location>
</feature>
<dbReference type="PROSITE" id="PS50977">
    <property type="entry name" value="HTH_TETR_2"/>
    <property type="match status" value="1"/>
</dbReference>
<gene>
    <name evidence="4" type="ORF">Lac1_08180</name>
</gene>
<dbReference type="Proteomes" id="UP001305815">
    <property type="component" value="Chromosome"/>
</dbReference>
<evidence type="ECO:0000313" key="4">
    <source>
        <dbReference type="EMBL" id="BDZ76635.1"/>
    </source>
</evidence>
<evidence type="ECO:0000256" key="2">
    <source>
        <dbReference type="PROSITE-ProRule" id="PRU00335"/>
    </source>
</evidence>